<evidence type="ECO:0000256" key="11">
    <source>
        <dbReference type="ARBA" id="ARBA00022960"/>
    </source>
</evidence>
<evidence type="ECO:0000256" key="3">
    <source>
        <dbReference type="ARBA" id="ARBA00004752"/>
    </source>
</evidence>
<evidence type="ECO:0000256" key="17">
    <source>
        <dbReference type="HAMAP-Rule" id="MF_00639"/>
    </source>
</evidence>
<proteinExistence type="inferred from homology"/>
<dbReference type="InterPro" id="IPR013221">
    <property type="entry name" value="Mur_ligase_cen"/>
</dbReference>
<feature type="binding site" evidence="17">
    <location>
        <begin position="118"/>
        <end position="124"/>
    </location>
    <ligand>
        <name>ATP</name>
        <dbReference type="ChEBI" id="CHEBI:30616"/>
    </ligand>
</feature>
<dbReference type="GO" id="GO:0008764">
    <property type="term" value="F:UDP-N-acetylmuramoylalanine-D-glutamate ligase activity"/>
    <property type="evidence" value="ECO:0007669"/>
    <property type="project" value="UniProtKB-EC"/>
</dbReference>
<keyword evidence="11 17" id="KW-0133">Cell shape</keyword>
<keyword evidence="17 18" id="KW-0131">Cell cycle</keyword>
<dbReference type="InterPro" id="IPR004101">
    <property type="entry name" value="Mur_ligase_C"/>
</dbReference>
<evidence type="ECO:0000313" key="21">
    <source>
        <dbReference type="EMBL" id="WFT76645.1"/>
    </source>
</evidence>
<feature type="domain" description="Mur ligase C-terminal" evidence="19">
    <location>
        <begin position="311"/>
        <end position="424"/>
    </location>
</feature>
<reference evidence="21 22" key="1">
    <citation type="submission" date="2023-04" db="EMBL/GenBank/DDBJ databases">
        <title>Genome sequence of Halobacillus naozhouensis KACC 21980.</title>
        <authorList>
            <person name="Kim S."/>
            <person name="Heo J."/>
            <person name="Kwon S.-W."/>
        </authorList>
    </citation>
    <scope>NUCLEOTIDE SEQUENCE [LARGE SCALE GENOMIC DNA]</scope>
    <source>
        <strain evidence="21 22">KCTC 13234</strain>
    </source>
</reference>
<evidence type="ECO:0000256" key="9">
    <source>
        <dbReference type="ARBA" id="ARBA00022741"/>
    </source>
</evidence>
<keyword evidence="17 18" id="KW-0132">Cell division</keyword>
<feature type="domain" description="Mur ligase central" evidence="20">
    <location>
        <begin position="116"/>
        <end position="289"/>
    </location>
</feature>
<evidence type="ECO:0000256" key="2">
    <source>
        <dbReference type="ARBA" id="ARBA00004496"/>
    </source>
</evidence>
<sequence length="447" mass="49140">MRSLASFVYKHVLVLGLAKSGTAAAELLLDSGVSVRINDLKADEESDLVKRLKNKGAEVITGGHPLHILDDIDLIVKNPGIRYENPVVEEGLKRGISVVTEIELAGQLHQGDLIGVTGSNGKTTTTTLIHAFLEADQQPVSIAGNIGEVASEVARTTSEEETMVIELSSFQLMGVETFKPNIAVWLNLFEAHLDYHHTLENYFRAKANIISQQTEDDYLVYNADDEAILSFLPEAAAVHVPFSITEKVNGTWADDEYIYYKEEKVMKRSEIVLVGEHNLANILAAVAAVKIRGISNQAIRTILTSFAGVTHRLEFVTRKRGVLFYNDSKATNILATSYALRSFAQPTVLLAGGLDRGNSFDALVPYLNNVKAMVVFGETQDKLAEAAKQAQVENVKAVETMDEAVAAAYRFTNEGDVVLLSPACASWDQYRTFEERGHMFKQAVHKL</sequence>
<evidence type="ECO:0000256" key="4">
    <source>
        <dbReference type="ARBA" id="ARBA00010416"/>
    </source>
</evidence>
<evidence type="ECO:0000256" key="5">
    <source>
        <dbReference type="ARBA" id="ARBA00012212"/>
    </source>
</evidence>
<dbReference type="EMBL" id="CP121671">
    <property type="protein sequence ID" value="WFT76645.1"/>
    <property type="molecule type" value="Genomic_DNA"/>
</dbReference>
<comment type="similarity">
    <text evidence="4 17">Belongs to the MurCDEF family.</text>
</comment>
<evidence type="ECO:0000256" key="10">
    <source>
        <dbReference type="ARBA" id="ARBA00022840"/>
    </source>
</evidence>
<evidence type="ECO:0000259" key="19">
    <source>
        <dbReference type="Pfam" id="PF02875"/>
    </source>
</evidence>
<name>A0ABY8J2P3_9BACI</name>
<keyword evidence="22" id="KW-1185">Reference proteome</keyword>
<accession>A0ABY8J2P3</accession>
<evidence type="ECO:0000256" key="18">
    <source>
        <dbReference type="RuleBase" id="RU003664"/>
    </source>
</evidence>
<dbReference type="Gene3D" id="3.90.190.20">
    <property type="entry name" value="Mur ligase, C-terminal domain"/>
    <property type="match status" value="1"/>
</dbReference>
<comment type="subcellular location">
    <subcellularLocation>
        <location evidence="2 17 18">Cytoplasm</location>
    </subcellularLocation>
</comment>
<dbReference type="PANTHER" id="PTHR43692">
    <property type="entry name" value="UDP-N-ACETYLMURAMOYLALANINE--D-GLUTAMATE LIGASE"/>
    <property type="match status" value="1"/>
</dbReference>
<dbReference type="NCBIfam" id="TIGR01087">
    <property type="entry name" value="murD"/>
    <property type="match status" value="1"/>
</dbReference>
<dbReference type="Pfam" id="PF08245">
    <property type="entry name" value="Mur_ligase_M"/>
    <property type="match status" value="1"/>
</dbReference>
<comment type="catalytic activity">
    <reaction evidence="16 17 18">
        <text>UDP-N-acetyl-alpha-D-muramoyl-L-alanine + D-glutamate + ATP = UDP-N-acetyl-alpha-D-muramoyl-L-alanyl-D-glutamate + ADP + phosphate + H(+)</text>
        <dbReference type="Rhea" id="RHEA:16429"/>
        <dbReference type="ChEBI" id="CHEBI:15378"/>
        <dbReference type="ChEBI" id="CHEBI:29986"/>
        <dbReference type="ChEBI" id="CHEBI:30616"/>
        <dbReference type="ChEBI" id="CHEBI:43474"/>
        <dbReference type="ChEBI" id="CHEBI:83898"/>
        <dbReference type="ChEBI" id="CHEBI:83900"/>
        <dbReference type="ChEBI" id="CHEBI:456216"/>
        <dbReference type="EC" id="6.3.2.9"/>
    </reaction>
</comment>
<dbReference type="InterPro" id="IPR036615">
    <property type="entry name" value="Mur_ligase_C_dom_sf"/>
</dbReference>
<dbReference type="RefSeq" id="WP_283078594.1">
    <property type="nucleotide sequence ID" value="NZ_CP121671.1"/>
</dbReference>
<evidence type="ECO:0000256" key="8">
    <source>
        <dbReference type="ARBA" id="ARBA00022598"/>
    </source>
</evidence>
<dbReference type="Pfam" id="PF21799">
    <property type="entry name" value="MurD-like_N"/>
    <property type="match status" value="1"/>
</dbReference>
<dbReference type="Proteomes" id="UP001221597">
    <property type="component" value="Chromosome"/>
</dbReference>
<dbReference type="SUPFAM" id="SSF53244">
    <property type="entry name" value="MurD-like peptide ligases, peptide-binding domain"/>
    <property type="match status" value="1"/>
</dbReference>
<gene>
    <name evidence="17 21" type="primary">murD</name>
    <name evidence="21" type="ORF">P9989_09920</name>
</gene>
<evidence type="ECO:0000256" key="16">
    <source>
        <dbReference type="ARBA" id="ARBA00047632"/>
    </source>
</evidence>
<evidence type="ECO:0000256" key="6">
    <source>
        <dbReference type="ARBA" id="ARBA00015655"/>
    </source>
</evidence>
<organism evidence="21 22">
    <name type="scientific">Halobacillus naozhouensis</name>
    <dbReference type="NCBI Taxonomy" id="554880"/>
    <lineage>
        <taxon>Bacteria</taxon>
        <taxon>Bacillati</taxon>
        <taxon>Bacillota</taxon>
        <taxon>Bacilli</taxon>
        <taxon>Bacillales</taxon>
        <taxon>Bacillaceae</taxon>
        <taxon>Halobacillus</taxon>
    </lineage>
</organism>
<comment type="function">
    <text evidence="1 17 18">Cell wall formation. Catalyzes the addition of glutamate to the nucleotide precursor UDP-N-acetylmuramoyl-L-alanine (UMA).</text>
</comment>
<dbReference type="HAMAP" id="MF_00639">
    <property type="entry name" value="MurD"/>
    <property type="match status" value="1"/>
</dbReference>
<dbReference type="PANTHER" id="PTHR43692:SF1">
    <property type="entry name" value="UDP-N-ACETYLMURAMOYLALANINE--D-GLUTAMATE LIGASE"/>
    <property type="match status" value="1"/>
</dbReference>
<keyword evidence="13 17" id="KW-0961">Cell wall biogenesis/degradation</keyword>
<protein>
    <recommendedName>
        <fullName evidence="6 17">UDP-N-acetylmuramoylalanine--D-glutamate ligase</fullName>
        <ecNumber evidence="5 17">6.3.2.9</ecNumber>
    </recommendedName>
    <alternativeName>
        <fullName evidence="15 17">D-glutamic acid-adding enzyme</fullName>
    </alternativeName>
    <alternativeName>
        <fullName evidence="14 17">UDP-N-acetylmuramoyl-L-alanyl-D-glutamate synthetase</fullName>
    </alternativeName>
</protein>
<dbReference type="Gene3D" id="3.40.50.720">
    <property type="entry name" value="NAD(P)-binding Rossmann-like Domain"/>
    <property type="match status" value="1"/>
</dbReference>
<dbReference type="Gene3D" id="3.40.1190.10">
    <property type="entry name" value="Mur-like, catalytic domain"/>
    <property type="match status" value="1"/>
</dbReference>
<evidence type="ECO:0000256" key="14">
    <source>
        <dbReference type="ARBA" id="ARBA00030398"/>
    </source>
</evidence>
<dbReference type="EC" id="6.3.2.9" evidence="5 17"/>
<evidence type="ECO:0000256" key="15">
    <source>
        <dbReference type="ARBA" id="ARBA00032324"/>
    </source>
</evidence>
<evidence type="ECO:0000256" key="7">
    <source>
        <dbReference type="ARBA" id="ARBA00022490"/>
    </source>
</evidence>
<keyword evidence="7 17" id="KW-0963">Cytoplasm</keyword>
<comment type="pathway">
    <text evidence="3 17 18">Cell wall biogenesis; peptidoglycan biosynthesis.</text>
</comment>
<evidence type="ECO:0000256" key="1">
    <source>
        <dbReference type="ARBA" id="ARBA00002734"/>
    </source>
</evidence>
<dbReference type="Pfam" id="PF02875">
    <property type="entry name" value="Mur_ligase_C"/>
    <property type="match status" value="1"/>
</dbReference>
<evidence type="ECO:0000313" key="22">
    <source>
        <dbReference type="Proteomes" id="UP001221597"/>
    </source>
</evidence>
<dbReference type="SUPFAM" id="SSF51984">
    <property type="entry name" value="MurCD N-terminal domain"/>
    <property type="match status" value="1"/>
</dbReference>
<keyword evidence="9 17" id="KW-0547">Nucleotide-binding</keyword>
<keyword evidence="12 17" id="KW-0573">Peptidoglycan synthesis</keyword>
<keyword evidence="8 17" id="KW-0436">Ligase</keyword>
<dbReference type="InterPro" id="IPR036565">
    <property type="entry name" value="Mur-like_cat_sf"/>
</dbReference>
<evidence type="ECO:0000256" key="12">
    <source>
        <dbReference type="ARBA" id="ARBA00022984"/>
    </source>
</evidence>
<dbReference type="SUPFAM" id="SSF53623">
    <property type="entry name" value="MurD-like peptide ligases, catalytic domain"/>
    <property type="match status" value="1"/>
</dbReference>
<dbReference type="InterPro" id="IPR005762">
    <property type="entry name" value="MurD"/>
</dbReference>
<evidence type="ECO:0000256" key="13">
    <source>
        <dbReference type="ARBA" id="ARBA00023316"/>
    </source>
</evidence>
<evidence type="ECO:0000259" key="20">
    <source>
        <dbReference type="Pfam" id="PF08245"/>
    </source>
</evidence>
<keyword evidence="10 17" id="KW-0067">ATP-binding</keyword>